<dbReference type="EMBL" id="FYDG01000001">
    <property type="protein sequence ID" value="SNB59953.1"/>
    <property type="molecule type" value="Genomic_DNA"/>
</dbReference>
<keyword evidence="5 6" id="KW-0884">PQQ biosynthesis</keyword>
<name>A0A212QKM8_RHOAC</name>
<dbReference type="NCBIfam" id="TIGR02108">
    <property type="entry name" value="PQQ_syn_pqqB"/>
    <property type="match status" value="1"/>
</dbReference>
<evidence type="ECO:0000313" key="8">
    <source>
        <dbReference type="EMBL" id="SNB59953.1"/>
    </source>
</evidence>
<dbReference type="InterPro" id="IPR001279">
    <property type="entry name" value="Metallo-B-lactamas"/>
</dbReference>
<dbReference type="PANTHER" id="PTHR42663:SF7">
    <property type="entry name" value="COENZYME PQQ SYNTHESIS PROTEIN B"/>
    <property type="match status" value="1"/>
</dbReference>
<evidence type="ECO:0000256" key="6">
    <source>
        <dbReference type="HAMAP-Rule" id="MF_00653"/>
    </source>
</evidence>
<comment type="similarity">
    <text evidence="2 6">Belongs to the PqqB family.</text>
</comment>
<accession>A0A212QKM8</accession>
<evidence type="ECO:0000256" key="4">
    <source>
        <dbReference type="ARBA" id="ARBA00022448"/>
    </source>
</evidence>
<dbReference type="UniPathway" id="UPA00539"/>
<dbReference type="Proteomes" id="UP000198418">
    <property type="component" value="Unassembled WGS sequence"/>
</dbReference>
<keyword evidence="4 6" id="KW-0813">Transport</keyword>
<dbReference type="PANTHER" id="PTHR42663">
    <property type="entry name" value="HYDROLASE C777.06C-RELATED-RELATED"/>
    <property type="match status" value="1"/>
</dbReference>
<evidence type="ECO:0000256" key="2">
    <source>
        <dbReference type="ARBA" id="ARBA00008481"/>
    </source>
</evidence>
<dbReference type="AlphaFoldDB" id="A0A212QKM8"/>
<dbReference type="GO" id="GO:0018189">
    <property type="term" value="P:pyrroloquinoline quinone biosynthetic process"/>
    <property type="evidence" value="ECO:0007669"/>
    <property type="project" value="UniProtKB-UniRule"/>
</dbReference>
<proteinExistence type="inferred from homology"/>
<protein>
    <recommendedName>
        <fullName evidence="3 6">Coenzyme PQQ synthesis protein B</fullName>
    </recommendedName>
    <alternativeName>
        <fullName evidence="6">Pyrroloquinoline quinone biosynthesis protein B</fullName>
    </alternativeName>
</protein>
<gene>
    <name evidence="6" type="primary">pqqB</name>
    <name evidence="8" type="ORF">SAMN06265338_101705</name>
</gene>
<evidence type="ECO:0000256" key="1">
    <source>
        <dbReference type="ARBA" id="ARBA00004886"/>
    </source>
</evidence>
<dbReference type="InterPro" id="IPR036866">
    <property type="entry name" value="RibonucZ/Hydroxyglut_hydro"/>
</dbReference>
<organism evidence="8 9">
    <name type="scientific">Rhodoblastus acidophilus</name>
    <name type="common">Rhodopseudomonas acidophila</name>
    <dbReference type="NCBI Taxonomy" id="1074"/>
    <lineage>
        <taxon>Bacteria</taxon>
        <taxon>Pseudomonadati</taxon>
        <taxon>Pseudomonadota</taxon>
        <taxon>Alphaproteobacteria</taxon>
        <taxon>Hyphomicrobiales</taxon>
        <taxon>Rhodoblastaceae</taxon>
        <taxon>Rhodoblastus</taxon>
    </lineage>
</organism>
<comment type="pathway">
    <text evidence="1 6">Cofactor biosynthesis; pyrroloquinoline quinone biosynthesis.</text>
</comment>
<comment type="function">
    <text evidence="6">May be involved in the transport of PQQ or its precursor to the periplasm.</text>
</comment>
<evidence type="ECO:0000256" key="3">
    <source>
        <dbReference type="ARBA" id="ARBA00015084"/>
    </source>
</evidence>
<keyword evidence="9" id="KW-1185">Reference proteome</keyword>
<sequence length="305" mass="33329">MRFLVLGSAAGGGLPQWNCLCENCRLAYANSPRILRRSQASLAVSADGERWMILSATPDLRQQIIDNPALHPQASPRHSPVKAVFAPNGDIDNIAGLLVMREMQPFTFFATEAVMAHTRSGVFGVLNADLVARRTAKLEERVDSGLGFSITPFVTPGKTPLYMEAADEADIELGAEGENTVGLEIGRGGRRFYYMPSCARMTDALRQRLDGADIVFFDGTTFEDDEMIRLGLSQKTAWRMGHMAMNGDRGSIRALSDVAIKRRVFIHINNSNPALLCDSAERTQVEAAGWEISFDGMAIDTAEAS</sequence>
<dbReference type="Gene3D" id="3.60.15.10">
    <property type="entry name" value="Ribonuclease Z/Hydroxyacylglutathione hydrolase-like"/>
    <property type="match status" value="1"/>
</dbReference>
<feature type="domain" description="Metallo-beta-lactamase" evidence="7">
    <location>
        <begin position="50"/>
        <end position="268"/>
    </location>
</feature>
<evidence type="ECO:0000256" key="5">
    <source>
        <dbReference type="ARBA" id="ARBA00022905"/>
    </source>
</evidence>
<dbReference type="HAMAP" id="MF_00653">
    <property type="entry name" value="PQQ_syn_PqqB"/>
    <property type="match status" value="1"/>
</dbReference>
<dbReference type="Pfam" id="PF12706">
    <property type="entry name" value="Lactamase_B_2"/>
    <property type="match status" value="1"/>
</dbReference>
<dbReference type="SUPFAM" id="SSF56281">
    <property type="entry name" value="Metallo-hydrolase/oxidoreductase"/>
    <property type="match status" value="1"/>
</dbReference>
<dbReference type="OrthoDB" id="9778305at2"/>
<dbReference type="RefSeq" id="WP_088519148.1">
    <property type="nucleotide sequence ID" value="NZ_FYDG01000001.1"/>
</dbReference>
<evidence type="ECO:0000259" key="7">
    <source>
        <dbReference type="Pfam" id="PF12706"/>
    </source>
</evidence>
<reference evidence="9" key="1">
    <citation type="submission" date="2017-06" db="EMBL/GenBank/DDBJ databases">
        <authorList>
            <person name="Varghese N."/>
            <person name="Submissions S."/>
        </authorList>
    </citation>
    <scope>NUCLEOTIDE SEQUENCE [LARGE SCALE GENOMIC DNA]</scope>
    <source>
        <strain evidence="9">DSM 137</strain>
    </source>
</reference>
<evidence type="ECO:0000313" key="9">
    <source>
        <dbReference type="Proteomes" id="UP000198418"/>
    </source>
</evidence>
<dbReference type="InterPro" id="IPR011842">
    <property type="entry name" value="PQQ_synth_PqqB"/>
</dbReference>